<organism evidence="1">
    <name type="scientific">Mycobacterium xenopi 4042</name>
    <dbReference type="NCBI Taxonomy" id="1299334"/>
    <lineage>
        <taxon>Bacteria</taxon>
        <taxon>Bacillati</taxon>
        <taxon>Actinomycetota</taxon>
        <taxon>Actinomycetes</taxon>
        <taxon>Mycobacteriales</taxon>
        <taxon>Mycobacteriaceae</taxon>
        <taxon>Mycobacterium</taxon>
    </lineage>
</organism>
<evidence type="ECO:0000313" key="1">
    <source>
        <dbReference type="EMBL" id="EUA42566.1"/>
    </source>
</evidence>
<sequence>MWSALMPLLHDAAACQLPNGLRLQGVWYGYKVRVRDVTSL</sequence>
<reference evidence="1" key="1">
    <citation type="submission" date="2014-01" db="EMBL/GenBank/DDBJ databases">
        <authorList>
            <person name="Brown-Elliot B."/>
            <person name="Wallace R."/>
            <person name="Lenaerts A."/>
            <person name="Ordway D."/>
            <person name="DeGroote M.A."/>
            <person name="Parker T."/>
            <person name="Sizemore C."/>
            <person name="Tallon L.J."/>
            <person name="Sadzewicz L.K."/>
            <person name="Sengamalay N."/>
            <person name="Fraser C.M."/>
            <person name="Hine E."/>
            <person name="Shefchek K.A."/>
            <person name="Das S.P."/>
            <person name="Tettelin H."/>
        </authorList>
    </citation>
    <scope>NUCLEOTIDE SEQUENCE [LARGE SCALE GENOMIC DNA]</scope>
    <source>
        <strain evidence="1">4042</strain>
    </source>
</reference>
<gene>
    <name evidence="1" type="ORF">I553_6426</name>
</gene>
<dbReference type="EMBL" id="JAOB01000042">
    <property type="protein sequence ID" value="EUA42566.1"/>
    <property type="molecule type" value="Genomic_DNA"/>
</dbReference>
<comment type="caution">
    <text evidence="1">The sequence shown here is derived from an EMBL/GenBank/DDBJ whole genome shotgun (WGS) entry which is preliminary data.</text>
</comment>
<name>X8BGF1_MYCXE</name>
<dbReference type="AlphaFoldDB" id="X8BGF1"/>
<dbReference type="PATRIC" id="fig|1299334.3.peg.4587"/>
<accession>X8BGF1</accession>
<protein>
    <submittedName>
        <fullName evidence="1">Uncharacterized protein</fullName>
    </submittedName>
</protein>
<proteinExistence type="predicted"/>